<evidence type="ECO:0000256" key="4">
    <source>
        <dbReference type="ARBA" id="ARBA00023027"/>
    </source>
</evidence>
<accession>A0ABV5UW60</accession>
<evidence type="ECO:0000259" key="6">
    <source>
        <dbReference type="Pfam" id="PF00389"/>
    </source>
</evidence>
<dbReference type="RefSeq" id="WP_345053994.1">
    <property type="nucleotide sequence ID" value="NZ_BAABED010000001.1"/>
</dbReference>
<reference evidence="8 9" key="1">
    <citation type="submission" date="2024-09" db="EMBL/GenBank/DDBJ databases">
        <authorList>
            <person name="Sun Q."/>
            <person name="Mori K."/>
        </authorList>
    </citation>
    <scope>NUCLEOTIDE SEQUENCE [LARGE SCALE GENOMIC DNA]</scope>
    <source>
        <strain evidence="8 9">JCM 13519</strain>
    </source>
</reference>
<dbReference type="SUPFAM" id="SSF51735">
    <property type="entry name" value="NAD(P)-binding Rossmann-fold domains"/>
    <property type="match status" value="1"/>
</dbReference>
<sequence>MVQHLAILDDYQAVAYDYAPWAELADDGVDVTVFTEPFAGEQETVDALRDFDIIMAMRERTAFDAGRLRQLPKLKLLVTTGMANAAIDLIAAQEQGITVCGTGGSAAAAPELTWALLLAFARKVPFEDQRLRAGHWQSTVGFELSGKTLGVLGLGNIGSKIAGYAKAFGMEVIAWSPHLTEETAAAAGARKVSKEALFREADVVSVHVRLSERSRGLVGEDELRLLGPKGVLVNTARGPVVGEAALLRGLNEGWLGGAALDVYDVEPLPADHPLLTAPRTVLTPHLGYVTAQSYARFYGEAFEDVRAWVRGNPVRVLTV</sequence>
<protein>
    <submittedName>
        <fullName evidence="8">D-2-hydroxyacid dehydrogenase family protein</fullName>
    </submittedName>
</protein>
<keyword evidence="3 5" id="KW-0560">Oxidoreductase</keyword>
<name>A0ABV5UW60_9MICC</name>
<evidence type="ECO:0000313" key="8">
    <source>
        <dbReference type="EMBL" id="MFB9716460.1"/>
    </source>
</evidence>
<feature type="domain" description="D-isomer specific 2-hydroxyacid dehydrogenase NAD-binding" evidence="7">
    <location>
        <begin position="115"/>
        <end position="287"/>
    </location>
</feature>
<comment type="caution">
    <text evidence="8">The sequence shown here is derived from an EMBL/GenBank/DDBJ whole genome shotgun (WGS) entry which is preliminary data.</text>
</comment>
<keyword evidence="4" id="KW-0520">NAD</keyword>
<evidence type="ECO:0000256" key="3">
    <source>
        <dbReference type="ARBA" id="ARBA00023002"/>
    </source>
</evidence>
<dbReference type="InterPro" id="IPR006139">
    <property type="entry name" value="D-isomer_2_OHA_DH_cat_dom"/>
</dbReference>
<evidence type="ECO:0000313" key="9">
    <source>
        <dbReference type="Proteomes" id="UP001589536"/>
    </source>
</evidence>
<dbReference type="InterPro" id="IPR006140">
    <property type="entry name" value="D-isomer_DH_NAD-bd"/>
</dbReference>
<dbReference type="PROSITE" id="PS00065">
    <property type="entry name" value="D_2_HYDROXYACID_DH_1"/>
    <property type="match status" value="1"/>
</dbReference>
<dbReference type="PANTHER" id="PTHR42789:SF1">
    <property type="entry name" value="D-ISOMER SPECIFIC 2-HYDROXYACID DEHYDROGENASE FAMILY PROTEIN (AFU_ORTHOLOGUE AFUA_6G10090)"/>
    <property type="match status" value="1"/>
</dbReference>
<dbReference type="Proteomes" id="UP001589536">
    <property type="component" value="Unassembled WGS sequence"/>
</dbReference>
<comment type="similarity">
    <text evidence="1 5">Belongs to the D-isomer specific 2-hydroxyacid dehydrogenase family.</text>
</comment>
<dbReference type="InterPro" id="IPR050857">
    <property type="entry name" value="D-2-hydroxyacid_DH"/>
</dbReference>
<dbReference type="InterPro" id="IPR036291">
    <property type="entry name" value="NAD(P)-bd_dom_sf"/>
</dbReference>
<evidence type="ECO:0000259" key="7">
    <source>
        <dbReference type="Pfam" id="PF02826"/>
    </source>
</evidence>
<proteinExistence type="inferred from homology"/>
<gene>
    <name evidence="8" type="ORF">ACFFPI_20380</name>
</gene>
<dbReference type="EMBL" id="JBHMBH010000050">
    <property type="protein sequence ID" value="MFB9716460.1"/>
    <property type="molecule type" value="Genomic_DNA"/>
</dbReference>
<evidence type="ECO:0000256" key="5">
    <source>
        <dbReference type="RuleBase" id="RU003719"/>
    </source>
</evidence>
<keyword evidence="9" id="KW-1185">Reference proteome</keyword>
<dbReference type="PANTHER" id="PTHR42789">
    <property type="entry name" value="D-ISOMER SPECIFIC 2-HYDROXYACID DEHYDROGENASE FAMILY PROTEIN (AFU_ORTHOLOGUE AFUA_6G10090)"/>
    <property type="match status" value="1"/>
</dbReference>
<organism evidence="8 9">
    <name type="scientific">Arthrobacter methylotrophus</name>
    <dbReference type="NCBI Taxonomy" id="121291"/>
    <lineage>
        <taxon>Bacteria</taxon>
        <taxon>Bacillati</taxon>
        <taxon>Actinomycetota</taxon>
        <taxon>Actinomycetes</taxon>
        <taxon>Micrococcales</taxon>
        <taxon>Micrococcaceae</taxon>
        <taxon>Arthrobacter</taxon>
    </lineage>
</organism>
<dbReference type="CDD" id="cd12169">
    <property type="entry name" value="PGDH_like_1"/>
    <property type="match status" value="1"/>
</dbReference>
<dbReference type="Pfam" id="PF00389">
    <property type="entry name" value="2-Hacid_dh"/>
    <property type="match status" value="1"/>
</dbReference>
<dbReference type="InterPro" id="IPR029752">
    <property type="entry name" value="D-isomer_DH_CS1"/>
</dbReference>
<evidence type="ECO:0000256" key="1">
    <source>
        <dbReference type="ARBA" id="ARBA00005854"/>
    </source>
</evidence>
<keyword evidence="2" id="KW-0028">Amino-acid biosynthesis</keyword>
<dbReference type="SUPFAM" id="SSF52283">
    <property type="entry name" value="Formate/glycerate dehydrogenase catalytic domain-like"/>
    <property type="match status" value="1"/>
</dbReference>
<feature type="domain" description="D-isomer specific 2-hydroxyacid dehydrogenase catalytic" evidence="6">
    <location>
        <begin position="23"/>
        <end position="314"/>
    </location>
</feature>
<evidence type="ECO:0000256" key="2">
    <source>
        <dbReference type="ARBA" id="ARBA00022605"/>
    </source>
</evidence>
<dbReference type="Pfam" id="PF02826">
    <property type="entry name" value="2-Hacid_dh_C"/>
    <property type="match status" value="1"/>
</dbReference>
<dbReference type="Gene3D" id="3.40.50.720">
    <property type="entry name" value="NAD(P)-binding Rossmann-like Domain"/>
    <property type="match status" value="2"/>
</dbReference>